<dbReference type="AlphaFoldDB" id="A0A0R0LXT8"/>
<evidence type="ECO:0000256" key="2">
    <source>
        <dbReference type="SAM" id="SignalP"/>
    </source>
</evidence>
<proteinExistence type="predicted"/>
<evidence type="ECO:0000313" key="3">
    <source>
        <dbReference type="EMBL" id="KRH94141.1"/>
    </source>
</evidence>
<sequence>MTMFFVFNLLLILEYFVNQAFCHNDPTVKPRRDGDKKQKTKPFGSSHDKKTKELREHEKWRKAQKKKATMSAEQLQKTIEKEDKENFKKYENIRHRSFKSYLPNTLHNLKRIFQASDDEKYEQLE</sequence>
<dbReference type="VEuPathDB" id="MicrosporidiaDB:M153_3720007262"/>
<dbReference type="Proteomes" id="UP000051530">
    <property type="component" value="Unassembled WGS sequence"/>
</dbReference>
<evidence type="ECO:0000313" key="4">
    <source>
        <dbReference type="Proteomes" id="UP000051530"/>
    </source>
</evidence>
<feature type="chain" id="PRO_5006398997" evidence="2">
    <location>
        <begin position="23"/>
        <end position="125"/>
    </location>
</feature>
<comment type="caution">
    <text evidence="3">The sequence shown here is derived from an EMBL/GenBank/DDBJ whole genome shotgun (WGS) entry which is preliminary data.</text>
</comment>
<feature type="signal peptide" evidence="2">
    <location>
        <begin position="1"/>
        <end position="22"/>
    </location>
</feature>
<name>A0A0R0LXT8_9MICR</name>
<feature type="compositionally biased region" description="Basic and acidic residues" evidence="1">
    <location>
        <begin position="46"/>
        <end position="61"/>
    </location>
</feature>
<accession>A0A0R0LXT8</accession>
<organism evidence="3 4">
    <name type="scientific">Pseudoloma neurophilia</name>
    <dbReference type="NCBI Taxonomy" id="146866"/>
    <lineage>
        <taxon>Eukaryota</taxon>
        <taxon>Fungi</taxon>
        <taxon>Fungi incertae sedis</taxon>
        <taxon>Microsporidia</taxon>
        <taxon>Pseudoloma</taxon>
    </lineage>
</organism>
<gene>
    <name evidence="3" type="ORF">M153_3720007262</name>
</gene>
<keyword evidence="2" id="KW-0732">Signal</keyword>
<dbReference type="EMBL" id="LGUB01000131">
    <property type="protein sequence ID" value="KRH94141.1"/>
    <property type="molecule type" value="Genomic_DNA"/>
</dbReference>
<feature type="region of interest" description="Disordered" evidence="1">
    <location>
        <begin position="25"/>
        <end position="81"/>
    </location>
</feature>
<feature type="compositionally biased region" description="Basic and acidic residues" evidence="1">
    <location>
        <begin position="26"/>
        <end position="37"/>
    </location>
</feature>
<evidence type="ECO:0000256" key="1">
    <source>
        <dbReference type="SAM" id="MobiDB-lite"/>
    </source>
</evidence>
<keyword evidence="4" id="KW-1185">Reference proteome</keyword>
<protein>
    <submittedName>
        <fullName evidence="3">Uncharacterized protein</fullName>
    </submittedName>
</protein>
<reference evidence="3 4" key="1">
    <citation type="submission" date="2015-07" db="EMBL/GenBank/DDBJ databases">
        <title>The genome of Pseudoloma neurophilia, a relevant intracellular parasite of the zebrafish.</title>
        <authorList>
            <person name="Ndikumana S."/>
            <person name="Pelin A."/>
            <person name="Sanders J."/>
            <person name="Corradi N."/>
        </authorList>
    </citation>
    <scope>NUCLEOTIDE SEQUENCE [LARGE SCALE GENOMIC DNA]</scope>
    <source>
        <strain evidence="3 4">MK1</strain>
    </source>
</reference>